<dbReference type="RefSeq" id="WP_130510408.1">
    <property type="nucleotide sequence ID" value="NZ_SHKY01000001.1"/>
</dbReference>
<dbReference type="InterPro" id="IPR012349">
    <property type="entry name" value="Split_barrel_FMN-bd"/>
</dbReference>
<dbReference type="AlphaFoldDB" id="A0A4Q7ZL39"/>
<dbReference type="OrthoDB" id="4540122at2"/>
<dbReference type="EMBL" id="SHKY01000001">
    <property type="protein sequence ID" value="RZU51670.1"/>
    <property type="molecule type" value="Genomic_DNA"/>
</dbReference>
<sequence length="174" mass="19072">MMETADELANLQRLLDASHATSTEHLRGIIDADRTLTAADLAALLTGMRVLSVATVTAAGEPRISALDGHFLHATWTFSTSATAAKARHLQARPAVSVAHIDGEEMAVFSHGRVEVMTPDDPRWGETIDHWTAHYGSSPLSWGDEIRMYRLRPHWMVGYAFKRSELLASRGVPG</sequence>
<dbReference type="Gene3D" id="2.30.110.10">
    <property type="entry name" value="Electron Transport, Fmn-binding Protein, Chain A"/>
    <property type="match status" value="1"/>
</dbReference>
<feature type="domain" description="Pyridoxamine 5'-phosphate oxidase N-terminal" evidence="1">
    <location>
        <begin position="41"/>
        <end position="137"/>
    </location>
</feature>
<dbReference type="SUPFAM" id="SSF50475">
    <property type="entry name" value="FMN-binding split barrel"/>
    <property type="match status" value="1"/>
</dbReference>
<name>A0A4Q7ZL39_9ACTN</name>
<reference evidence="2 3" key="1">
    <citation type="submission" date="2019-02" db="EMBL/GenBank/DDBJ databases">
        <title>Sequencing the genomes of 1000 actinobacteria strains.</title>
        <authorList>
            <person name="Klenk H.-P."/>
        </authorList>
    </citation>
    <scope>NUCLEOTIDE SEQUENCE [LARGE SCALE GENOMIC DNA]</scope>
    <source>
        <strain evidence="2 3">DSM 45162</strain>
    </source>
</reference>
<evidence type="ECO:0000313" key="2">
    <source>
        <dbReference type="EMBL" id="RZU51670.1"/>
    </source>
</evidence>
<dbReference type="Pfam" id="PF01243">
    <property type="entry name" value="PNPOx_N"/>
    <property type="match status" value="1"/>
</dbReference>
<evidence type="ECO:0000313" key="3">
    <source>
        <dbReference type="Proteomes" id="UP000292564"/>
    </source>
</evidence>
<dbReference type="InterPro" id="IPR011576">
    <property type="entry name" value="Pyridox_Oxase_N"/>
</dbReference>
<protein>
    <submittedName>
        <fullName evidence="2">Pyridoxamine 5'-phosphate oxidase</fullName>
    </submittedName>
</protein>
<comment type="caution">
    <text evidence="2">The sequence shown here is derived from an EMBL/GenBank/DDBJ whole genome shotgun (WGS) entry which is preliminary data.</text>
</comment>
<accession>A0A4Q7ZL39</accession>
<keyword evidence="3" id="KW-1185">Reference proteome</keyword>
<dbReference type="Proteomes" id="UP000292564">
    <property type="component" value="Unassembled WGS sequence"/>
</dbReference>
<gene>
    <name evidence="2" type="ORF">EV385_3503</name>
</gene>
<organism evidence="2 3">
    <name type="scientific">Krasilnikovia cinnamomea</name>
    <dbReference type="NCBI Taxonomy" id="349313"/>
    <lineage>
        <taxon>Bacteria</taxon>
        <taxon>Bacillati</taxon>
        <taxon>Actinomycetota</taxon>
        <taxon>Actinomycetes</taxon>
        <taxon>Micromonosporales</taxon>
        <taxon>Micromonosporaceae</taxon>
        <taxon>Krasilnikovia</taxon>
    </lineage>
</organism>
<proteinExistence type="predicted"/>
<evidence type="ECO:0000259" key="1">
    <source>
        <dbReference type="Pfam" id="PF01243"/>
    </source>
</evidence>